<dbReference type="PROSITE" id="PS51477">
    <property type="entry name" value="PAH"/>
    <property type="match status" value="1"/>
</dbReference>
<dbReference type="AlphaFoldDB" id="A0A2U1Q8X1"/>
<gene>
    <name evidence="6" type="ORF">CTI12_AA062210</name>
    <name evidence="5" type="ORF">CTI12_AA432670</name>
</gene>
<dbReference type="FunFam" id="1.20.1160.11:FF:000001">
    <property type="entry name" value="Paired amphipathic helix protein Sin3"/>
    <property type="match status" value="1"/>
</dbReference>
<dbReference type="InterPro" id="IPR039774">
    <property type="entry name" value="Sin3-like"/>
</dbReference>
<dbReference type="Gene3D" id="1.20.1160.11">
    <property type="entry name" value="Paired amphipathic helix"/>
    <property type="match status" value="1"/>
</dbReference>
<dbReference type="EMBL" id="PKPP01000314">
    <property type="protein sequence ID" value="PWA94456.1"/>
    <property type="molecule type" value="Genomic_DNA"/>
</dbReference>
<dbReference type="GO" id="GO:0000122">
    <property type="term" value="P:negative regulation of transcription by RNA polymerase II"/>
    <property type="evidence" value="ECO:0007669"/>
    <property type="project" value="TreeGrafter"/>
</dbReference>
<comment type="caution">
    <text evidence="6">The sequence shown here is derived from an EMBL/GenBank/DDBJ whole genome shotgun (WGS) entry which is preliminary data.</text>
</comment>
<feature type="compositionally biased region" description="Polar residues" evidence="4">
    <location>
        <begin position="1"/>
        <end position="16"/>
    </location>
</feature>
<dbReference type="InterPro" id="IPR003822">
    <property type="entry name" value="PAH"/>
</dbReference>
<evidence type="ECO:0000313" key="7">
    <source>
        <dbReference type="Proteomes" id="UP000245207"/>
    </source>
</evidence>
<dbReference type="GO" id="GO:0000118">
    <property type="term" value="C:histone deacetylase complex"/>
    <property type="evidence" value="ECO:0007669"/>
    <property type="project" value="TreeGrafter"/>
</dbReference>
<sequence>MASTSGAESIGQTQAPRGSGSGTKKITHVEALAYVHEVRNTFNENPEKYQMFLDVMKDLGESRIDTIGAIARVKELFKDHTNLLIGFYAFVPDSVIINVLKI</sequence>
<feature type="region of interest" description="Disordered" evidence="4">
    <location>
        <begin position="1"/>
        <end position="24"/>
    </location>
</feature>
<dbReference type="OrthoDB" id="1420407at2759"/>
<name>A0A2U1Q8X1_ARTAN</name>
<reference evidence="6 7" key="1">
    <citation type="journal article" date="2018" name="Mol. Plant">
        <title>The genome of Artemisia annua provides insight into the evolution of Asteraceae family and artemisinin biosynthesis.</title>
        <authorList>
            <person name="Shen Q."/>
            <person name="Zhang L."/>
            <person name="Liao Z."/>
            <person name="Wang S."/>
            <person name="Yan T."/>
            <person name="Shi P."/>
            <person name="Liu M."/>
            <person name="Fu X."/>
            <person name="Pan Q."/>
            <person name="Wang Y."/>
            <person name="Lv Z."/>
            <person name="Lu X."/>
            <person name="Zhang F."/>
            <person name="Jiang W."/>
            <person name="Ma Y."/>
            <person name="Chen M."/>
            <person name="Hao X."/>
            <person name="Li L."/>
            <person name="Tang Y."/>
            <person name="Lv G."/>
            <person name="Zhou Y."/>
            <person name="Sun X."/>
            <person name="Brodelius P.E."/>
            <person name="Rose J.K.C."/>
            <person name="Tang K."/>
        </authorList>
    </citation>
    <scope>NUCLEOTIDE SEQUENCE [LARGE SCALE GENOMIC DNA]</scope>
    <source>
        <strain evidence="7">cv. Huhao1</strain>
        <tissue evidence="6">Leaf</tissue>
    </source>
</reference>
<dbReference type="Pfam" id="PF02671">
    <property type="entry name" value="PAH"/>
    <property type="match status" value="1"/>
</dbReference>
<keyword evidence="2 3" id="KW-0539">Nucleus</keyword>
<accession>A0A2U1Q8X1</accession>
<evidence type="ECO:0000256" key="3">
    <source>
        <dbReference type="PROSITE-ProRule" id="PRU00810"/>
    </source>
</evidence>
<comment type="subcellular location">
    <subcellularLocation>
        <location evidence="1 3">Nucleus</location>
    </subcellularLocation>
</comment>
<dbReference type="SUPFAM" id="SSF47762">
    <property type="entry name" value="PAH2 domain"/>
    <property type="match status" value="1"/>
</dbReference>
<organism evidence="6 7">
    <name type="scientific">Artemisia annua</name>
    <name type="common">Sweet wormwood</name>
    <dbReference type="NCBI Taxonomy" id="35608"/>
    <lineage>
        <taxon>Eukaryota</taxon>
        <taxon>Viridiplantae</taxon>
        <taxon>Streptophyta</taxon>
        <taxon>Embryophyta</taxon>
        <taxon>Tracheophyta</taxon>
        <taxon>Spermatophyta</taxon>
        <taxon>Magnoliopsida</taxon>
        <taxon>eudicotyledons</taxon>
        <taxon>Gunneridae</taxon>
        <taxon>Pentapetalae</taxon>
        <taxon>asterids</taxon>
        <taxon>campanulids</taxon>
        <taxon>Asterales</taxon>
        <taxon>Asteraceae</taxon>
        <taxon>Asteroideae</taxon>
        <taxon>Anthemideae</taxon>
        <taxon>Artemisiinae</taxon>
        <taxon>Artemisia</taxon>
    </lineage>
</organism>
<evidence type="ECO:0000313" key="5">
    <source>
        <dbReference type="EMBL" id="PWA54679.1"/>
    </source>
</evidence>
<evidence type="ECO:0000256" key="1">
    <source>
        <dbReference type="ARBA" id="ARBA00004123"/>
    </source>
</evidence>
<proteinExistence type="predicted"/>
<dbReference type="PANTHER" id="PTHR12346:SF36">
    <property type="entry name" value="PAIRED AMPHIPATHIC HELIX PROTEIN SIN3-LIKE 2"/>
    <property type="match status" value="1"/>
</dbReference>
<protein>
    <submittedName>
        <fullName evidence="6">Paired amphipathic helix protein Sin3-like 2</fullName>
    </submittedName>
</protein>
<dbReference type="STRING" id="35608.A0A2U1Q8X1"/>
<evidence type="ECO:0000313" key="6">
    <source>
        <dbReference type="EMBL" id="PWA94456.1"/>
    </source>
</evidence>
<evidence type="ECO:0000256" key="2">
    <source>
        <dbReference type="ARBA" id="ARBA00023242"/>
    </source>
</evidence>
<keyword evidence="7" id="KW-1185">Reference proteome</keyword>
<dbReference type="EMBL" id="PKPP01006994">
    <property type="protein sequence ID" value="PWA54679.1"/>
    <property type="molecule type" value="Genomic_DNA"/>
</dbReference>
<evidence type="ECO:0000256" key="4">
    <source>
        <dbReference type="SAM" id="MobiDB-lite"/>
    </source>
</evidence>
<dbReference type="Proteomes" id="UP000245207">
    <property type="component" value="Unassembled WGS sequence"/>
</dbReference>
<dbReference type="InterPro" id="IPR036600">
    <property type="entry name" value="PAH_sf"/>
</dbReference>
<dbReference type="GO" id="GO:0000785">
    <property type="term" value="C:chromatin"/>
    <property type="evidence" value="ECO:0007669"/>
    <property type="project" value="TreeGrafter"/>
</dbReference>
<dbReference type="PANTHER" id="PTHR12346">
    <property type="entry name" value="SIN3B-RELATED"/>
    <property type="match status" value="1"/>
</dbReference>
<dbReference type="GO" id="GO:0003714">
    <property type="term" value="F:transcription corepressor activity"/>
    <property type="evidence" value="ECO:0007669"/>
    <property type="project" value="InterPro"/>
</dbReference>